<organism evidence="3 5">
    <name type="scientific">Superficieibacter electus</name>
    <dbReference type="NCBI Taxonomy" id="2022662"/>
    <lineage>
        <taxon>Bacteria</taxon>
        <taxon>Pseudomonadati</taxon>
        <taxon>Pseudomonadota</taxon>
        <taxon>Gammaproteobacteria</taxon>
        <taxon>Enterobacterales</taxon>
        <taxon>Enterobacteriaceae</taxon>
        <taxon>Superficieibacter</taxon>
    </lineage>
</organism>
<name>A0A2P5GJX2_9ENTR</name>
<dbReference type="RefSeq" id="WP_103677879.1">
    <property type="nucleotide sequence ID" value="NZ_PQGD01000020.1"/>
</dbReference>
<reference evidence="4 5" key="1">
    <citation type="submission" date="2018-01" db="EMBL/GenBank/DDBJ databases">
        <title>Superficieibacter electus gen. nov., sp. nov., an extended-spectrum beta-lactamase possessing member of the Enterobacteriaceae family, isolated from intensive care unit surfaces.</title>
        <authorList>
            <person name="Potter R.F."/>
            <person name="D'Souza A.W."/>
        </authorList>
    </citation>
    <scope>NUCLEOTIDE SEQUENCE [LARGE SCALE GENOMIC DNA]</scope>
    <source>
        <strain evidence="3 5">BP-1</strain>
        <strain evidence="2 4">BP-2</strain>
    </source>
</reference>
<dbReference type="Gene3D" id="3.30.2390.10">
    <property type="entry name" value="TTHA1013-like"/>
    <property type="match status" value="1"/>
</dbReference>
<evidence type="ECO:0000313" key="2">
    <source>
        <dbReference type="EMBL" id="POP42159.1"/>
    </source>
</evidence>
<sequence>MFKPSVLKFANPFNVEVCHDQEENVWVAQCDDLGLVTEAETYEELTERVWEIAPDLFEMNGFIGNPARIRLSFTQEQSYQDRIAL</sequence>
<evidence type="ECO:0000313" key="3">
    <source>
        <dbReference type="EMBL" id="POP44466.1"/>
    </source>
</evidence>
<dbReference type="InterPro" id="IPR035069">
    <property type="entry name" value="TTHA1013/TTHA0281-like"/>
</dbReference>
<dbReference type="SUPFAM" id="SSF143100">
    <property type="entry name" value="TTHA1013/TTHA0281-like"/>
    <property type="match status" value="1"/>
</dbReference>
<dbReference type="Proteomes" id="UP000237073">
    <property type="component" value="Unassembled WGS sequence"/>
</dbReference>
<evidence type="ECO:0000259" key="1">
    <source>
        <dbReference type="Pfam" id="PF08972"/>
    </source>
</evidence>
<comment type="caution">
    <text evidence="3">The sequence shown here is derived from an EMBL/GenBank/DDBJ whole genome shotgun (WGS) entry which is preliminary data.</text>
</comment>
<feature type="domain" description="DUF1902" evidence="1">
    <location>
        <begin position="14"/>
        <end position="78"/>
    </location>
</feature>
<proteinExistence type="predicted"/>
<dbReference type="EMBL" id="PQGD01000020">
    <property type="protein sequence ID" value="POP44466.1"/>
    <property type="molecule type" value="Genomic_DNA"/>
</dbReference>
<dbReference type="AlphaFoldDB" id="A0A2P5GJX2"/>
<dbReference type="Pfam" id="PF08972">
    <property type="entry name" value="DUF1902"/>
    <property type="match status" value="1"/>
</dbReference>
<dbReference type="InterPro" id="IPR015066">
    <property type="entry name" value="DUF1902"/>
</dbReference>
<accession>A0A2P5GJX2</accession>
<protein>
    <recommendedName>
        <fullName evidence="1">DUF1902 domain-containing protein</fullName>
    </recommendedName>
</protein>
<evidence type="ECO:0000313" key="4">
    <source>
        <dbReference type="Proteomes" id="UP000237073"/>
    </source>
</evidence>
<gene>
    <name evidence="3" type="ORF">CHU32_21160</name>
    <name evidence="2" type="ORF">CHU33_20275</name>
</gene>
<dbReference type="Proteomes" id="UP000247005">
    <property type="component" value="Unassembled WGS sequence"/>
</dbReference>
<dbReference type="OrthoDB" id="6507194at2"/>
<dbReference type="EMBL" id="PQGE01000021">
    <property type="protein sequence ID" value="POP42159.1"/>
    <property type="molecule type" value="Genomic_DNA"/>
</dbReference>
<keyword evidence="4" id="KW-1185">Reference proteome</keyword>
<evidence type="ECO:0000313" key="5">
    <source>
        <dbReference type="Proteomes" id="UP000247005"/>
    </source>
</evidence>